<reference evidence="4" key="2">
    <citation type="submission" date="2025-09" db="UniProtKB">
        <authorList>
            <consortium name="Ensembl"/>
        </authorList>
    </citation>
    <scope>IDENTIFICATION</scope>
</reference>
<dbReference type="SMART" id="SM00365">
    <property type="entry name" value="LRR_SD22"/>
    <property type="match status" value="3"/>
</dbReference>
<evidence type="ECO:0000313" key="4">
    <source>
        <dbReference type="Ensembl" id="ENSCCRP00000159839.1"/>
    </source>
</evidence>
<evidence type="ECO:0000256" key="3">
    <source>
        <dbReference type="ARBA" id="ARBA00022737"/>
    </source>
</evidence>
<dbReference type="InterPro" id="IPR001611">
    <property type="entry name" value="Leu-rich_rpt"/>
</dbReference>
<dbReference type="InterPro" id="IPR003591">
    <property type="entry name" value="Leu-rich_rpt_typical-subtyp"/>
</dbReference>
<reference evidence="4" key="1">
    <citation type="submission" date="2025-08" db="UniProtKB">
        <authorList>
            <consortium name="Ensembl"/>
        </authorList>
    </citation>
    <scope>IDENTIFICATION</scope>
</reference>
<dbReference type="PANTHER" id="PTHR24373">
    <property type="entry name" value="SLIT RELATED LEUCINE-RICH REPEAT NEURONAL PROTEIN"/>
    <property type="match status" value="1"/>
</dbReference>
<dbReference type="SUPFAM" id="SSF52058">
    <property type="entry name" value="L domain-like"/>
    <property type="match status" value="2"/>
</dbReference>
<dbReference type="Ensembl" id="ENSCCRT00000079356.2">
    <property type="protein sequence ID" value="ENSCCRP00000159839.1"/>
    <property type="gene ID" value="ENSCCRG00000039530.2"/>
</dbReference>
<dbReference type="Proteomes" id="UP001108240">
    <property type="component" value="Unplaced"/>
</dbReference>
<evidence type="ECO:0000256" key="1">
    <source>
        <dbReference type="ARBA" id="ARBA00022614"/>
    </source>
</evidence>
<keyword evidence="1" id="KW-0433">Leucine-rich repeat</keyword>
<dbReference type="PANTHER" id="PTHR24373:SF370">
    <property type="entry name" value="FISH-LIPS, ISOFORM E"/>
    <property type="match status" value="1"/>
</dbReference>
<dbReference type="InterPro" id="IPR050328">
    <property type="entry name" value="Dev_Immune_Receptor"/>
</dbReference>
<proteinExistence type="predicted"/>
<sequence>MESRKNVETLKQITLYIALCGFISPSSAFSLKNCTIITPLKDIQLKVLCYKMGFFRIQWIPRNTLISDVSFNAFDPAQIQIGDFNHLSHLQDLDISNNKILQIQEGVPDNLSNLSHLNLASNRLQGIPRGMLHGLTNLLVLRLDIEESAFNPLRNLKVLNLTKNHFHCIEKIKPVLASPDLEEPYLGSNHFDTFNSYEISTKPLSLKRQDFSNNPLATFHFKNFLNKIRLNANIELNKTNLLFNAYNEISQLSPSMFRRFIQLKTLHLQISKLTQITNSFQMLFTLEFIDLSRNCINMLTCDDFAHLTQVKTLYLYNNKISIISSCLFNDLKSFEVLKLGTNNLLRIGDTFSNGPHSLLDLELNFNNLSQIEKQTFRNVSQLNNLSLQDNKISDNEDQVFEGLNNLTSLLLSSNKLSAKALTKLRHAQPQKSRFSNPQLWFLGLSKNLLFEENLIPTELFHPISKLTKLILLRTQLCSLNFLLNAIFGAMRLTRSTKLKIHYPSSLRGMSFSAFNTESCTLNIDFTCFLCSSIVVILTNHLAFFVMEELIPKLEGLETVPSPLRKRTYLQTKEGHKSDHRMILEWHGIHSQK</sequence>
<keyword evidence="2" id="KW-0732">Signal</keyword>
<dbReference type="GO" id="GO:0005615">
    <property type="term" value="C:extracellular space"/>
    <property type="evidence" value="ECO:0007669"/>
    <property type="project" value="TreeGrafter"/>
</dbReference>
<dbReference type="Gene3D" id="3.80.10.10">
    <property type="entry name" value="Ribonuclease Inhibitor"/>
    <property type="match status" value="3"/>
</dbReference>
<dbReference type="GO" id="GO:0031012">
    <property type="term" value="C:extracellular matrix"/>
    <property type="evidence" value="ECO:0007669"/>
    <property type="project" value="TreeGrafter"/>
</dbReference>
<organism evidence="4 5">
    <name type="scientific">Cyprinus carpio carpio</name>
    <dbReference type="NCBI Taxonomy" id="630221"/>
    <lineage>
        <taxon>Eukaryota</taxon>
        <taxon>Metazoa</taxon>
        <taxon>Chordata</taxon>
        <taxon>Craniata</taxon>
        <taxon>Vertebrata</taxon>
        <taxon>Euteleostomi</taxon>
        <taxon>Actinopterygii</taxon>
        <taxon>Neopterygii</taxon>
        <taxon>Teleostei</taxon>
        <taxon>Ostariophysi</taxon>
        <taxon>Cypriniformes</taxon>
        <taxon>Cyprinidae</taxon>
        <taxon>Cyprininae</taxon>
        <taxon>Cyprinus</taxon>
    </lineage>
</organism>
<dbReference type="Pfam" id="PF13855">
    <property type="entry name" value="LRR_8"/>
    <property type="match status" value="2"/>
</dbReference>
<keyword evidence="5" id="KW-1185">Reference proteome</keyword>
<accession>A0A9J8BPE7</accession>
<evidence type="ECO:0000313" key="5">
    <source>
        <dbReference type="Proteomes" id="UP001108240"/>
    </source>
</evidence>
<dbReference type="GeneTree" id="ENSGT00940000164586"/>
<evidence type="ECO:0000256" key="2">
    <source>
        <dbReference type="ARBA" id="ARBA00022729"/>
    </source>
</evidence>
<keyword evidence="3" id="KW-0677">Repeat</keyword>
<name>A0A9J8BPE7_CYPCA</name>
<dbReference type="InterPro" id="IPR032675">
    <property type="entry name" value="LRR_dom_sf"/>
</dbReference>
<protein>
    <submittedName>
        <fullName evidence="4">Uncharacterized protein</fullName>
    </submittedName>
</protein>
<dbReference type="AlphaFoldDB" id="A0A9J8BPE7"/>
<dbReference type="SMART" id="SM00369">
    <property type="entry name" value="LRR_TYP"/>
    <property type="match status" value="8"/>
</dbReference>
<dbReference type="OMA" id="FRIDCEI"/>